<sequence length="203" mass="23422">MKGTIICYGDSNTYGYDPQSLTGGRYPENICWTGILQEKSGWLIKNHGVNGRCIPHNSSQIHFFCEQLRDWCKIKGPVRIWIMLGTNDFLTETGFTAEDAGNRMKKFLQVLVQQQEINNREMKVRLIAPPPVKRGAWVDEERICREAEKLDKTYSKVAEELNMDFTGTGDWEITVAYDGVHFSQEGHRKFADRLLEILYNKPE</sequence>
<gene>
    <name evidence="2" type="ORF">ABID24_002205</name>
</gene>
<name>A0ABV2M3A2_9FIRM</name>
<reference evidence="2 3" key="1">
    <citation type="submission" date="2024-06" db="EMBL/GenBank/DDBJ databases">
        <title>Genomic Encyclopedia of Type Strains, Phase IV (KMG-IV): sequencing the most valuable type-strain genomes for metagenomic binning, comparative biology and taxonomic classification.</title>
        <authorList>
            <person name="Goeker M."/>
        </authorList>
    </citation>
    <scope>NUCLEOTIDE SEQUENCE [LARGE SCALE GENOMIC DNA]</scope>
    <source>
        <strain evidence="2 3">DSM 29492</strain>
    </source>
</reference>
<proteinExistence type="predicted"/>
<protein>
    <submittedName>
        <fullName evidence="2">Lysophospholipase L1-like esterase</fullName>
    </submittedName>
</protein>
<dbReference type="RefSeq" id="WP_257464849.1">
    <property type="nucleotide sequence ID" value="NZ_BAABXP010000009.1"/>
</dbReference>
<accession>A0ABV2M3A2</accession>
<evidence type="ECO:0000313" key="3">
    <source>
        <dbReference type="Proteomes" id="UP001549106"/>
    </source>
</evidence>
<dbReference type="InterPro" id="IPR036514">
    <property type="entry name" value="SGNH_hydro_sf"/>
</dbReference>
<evidence type="ECO:0000313" key="2">
    <source>
        <dbReference type="EMBL" id="MET3750951.1"/>
    </source>
</evidence>
<comment type="caution">
    <text evidence="2">The sequence shown here is derived from an EMBL/GenBank/DDBJ whole genome shotgun (WGS) entry which is preliminary data.</text>
</comment>
<organism evidence="2 3">
    <name type="scientific">Blautia caecimuris</name>
    <dbReference type="NCBI Taxonomy" id="1796615"/>
    <lineage>
        <taxon>Bacteria</taxon>
        <taxon>Bacillati</taxon>
        <taxon>Bacillota</taxon>
        <taxon>Clostridia</taxon>
        <taxon>Lachnospirales</taxon>
        <taxon>Lachnospiraceae</taxon>
        <taxon>Blautia</taxon>
    </lineage>
</organism>
<dbReference type="Proteomes" id="UP001549106">
    <property type="component" value="Unassembled WGS sequence"/>
</dbReference>
<dbReference type="Gene3D" id="3.40.50.1110">
    <property type="entry name" value="SGNH hydrolase"/>
    <property type="match status" value="1"/>
</dbReference>
<feature type="domain" description="SGNH hydrolase-type esterase" evidence="1">
    <location>
        <begin position="7"/>
        <end position="188"/>
    </location>
</feature>
<dbReference type="PANTHER" id="PTHR30383:SF29">
    <property type="entry name" value="SGNH HYDROLASE-TYPE ESTERASE DOMAIN-CONTAINING PROTEIN"/>
    <property type="match status" value="1"/>
</dbReference>
<evidence type="ECO:0000259" key="1">
    <source>
        <dbReference type="Pfam" id="PF13472"/>
    </source>
</evidence>
<dbReference type="InterPro" id="IPR013830">
    <property type="entry name" value="SGNH_hydro"/>
</dbReference>
<dbReference type="Pfam" id="PF13472">
    <property type="entry name" value="Lipase_GDSL_2"/>
    <property type="match status" value="1"/>
</dbReference>
<dbReference type="EMBL" id="JBEPMJ010000016">
    <property type="protein sequence ID" value="MET3750951.1"/>
    <property type="molecule type" value="Genomic_DNA"/>
</dbReference>
<dbReference type="InterPro" id="IPR051532">
    <property type="entry name" value="Ester_Hydrolysis_Enzymes"/>
</dbReference>
<keyword evidence="3" id="KW-1185">Reference proteome</keyword>
<dbReference type="SUPFAM" id="SSF52266">
    <property type="entry name" value="SGNH hydrolase"/>
    <property type="match status" value="1"/>
</dbReference>
<dbReference type="PANTHER" id="PTHR30383">
    <property type="entry name" value="THIOESTERASE 1/PROTEASE 1/LYSOPHOSPHOLIPASE L1"/>
    <property type="match status" value="1"/>
</dbReference>